<feature type="compositionally biased region" description="Basic and acidic residues" evidence="7">
    <location>
        <begin position="52"/>
        <end position="62"/>
    </location>
</feature>
<evidence type="ECO:0000256" key="7">
    <source>
        <dbReference type="SAM" id="MobiDB-lite"/>
    </source>
</evidence>
<comment type="subcellular location">
    <subcellularLocation>
        <location evidence="1">Nucleus</location>
    </subcellularLocation>
</comment>
<accession>A0A452Y4W6</accession>
<keyword evidence="4" id="KW-0747">Spliceosome</keyword>
<reference evidence="9" key="4">
    <citation type="submission" date="2019-03" db="UniProtKB">
        <authorList>
            <consortium name="EnsemblPlants"/>
        </authorList>
    </citation>
    <scope>IDENTIFICATION</scope>
</reference>
<feature type="region of interest" description="Disordered" evidence="7">
    <location>
        <begin position="44"/>
        <end position="147"/>
    </location>
</feature>
<keyword evidence="10" id="KW-1185">Reference proteome</keyword>
<evidence type="ECO:0000256" key="4">
    <source>
        <dbReference type="ARBA" id="ARBA00022728"/>
    </source>
</evidence>
<evidence type="ECO:0000256" key="5">
    <source>
        <dbReference type="ARBA" id="ARBA00023187"/>
    </source>
</evidence>
<evidence type="ECO:0000256" key="6">
    <source>
        <dbReference type="ARBA" id="ARBA00023242"/>
    </source>
</evidence>
<dbReference type="InterPro" id="IPR005037">
    <property type="entry name" value="PRP38"/>
</dbReference>
<dbReference type="GO" id="GO:0008380">
    <property type="term" value="P:RNA splicing"/>
    <property type="evidence" value="ECO:0007669"/>
    <property type="project" value="UniProtKB-KW"/>
</dbReference>
<dbReference type="EnsemblPlants" id="AET1Gv20292600.13">
    <property type="protein sequence ID" value="AET1Gv20292600.13"/>
    <property type="gene ID" value="AET1Gv20292600"/>
</dbReference>
<keyword evidence="5" id="KW-0508">mRNA splicing</keyword>
<reference evidence="10" key="1">
    <citation type="journal article" date="2014" name="Science">
        <title>Ancient hybridizations among the ancestral genomes of bread wheat.</title>
        <authorList>
            <consortium name="International Wheat Genome Sequencing Consortium,"/>
            <person name="Marcussen T."/>
            <person name="Sandve S.R."/>
            <person name="Heier L."/>
            <person name="Spannagl M."/>
            <person name="Pfeifer M."/>
            <person name="Jakobsen K.S."/>
            <person name="Wulff B.B."/>
            <person name="Steuernagel B."/>
            <person name="Mayer K.F."/>
            <person name="Olsen O.A."/>
        </authorList>
    </citation>
    <scope>NUCLEOTIDE SEQUENCE [LARGE SCALE GENOMIC DNA]</scope>
    <source>
        <strain evidence="10">cv. AL8/78</strain>
    </source>
</reference>
<evidence type="ECO:0000313" key="10">
    <source>
        <dbReference type="Proteomes" id="UP000015105"/>
    </source>
</evidence>
<evidence type="ECO:0000313" key="9">
    <source>
        <dbReference type="EnsemblPlants" id="AET1Gv20292600.13"/>
    </source>
</evidence>
<proteinExistence type="inferred from homology"/>
<keyword evidence="6" id="KW-0539">Nucleus</keyword>
<dbReference type="Gramene" id="AET1Gv20292600.10">
    <property type="protein sequence ID" value="AET1Gv20292600.10"/>
    <property type="gene ID" value="AET1Gv20292600"/>
</dbReference>
<feature type="compositionally biased region" description="Basic and acidic residues" evidence="7">
    <location>
        <begin position="131"/>
        <end position="147"/>
    </location>
</feature>
<feature type="domain" description="Pre-mRNA-splicing factor 38 C-terminal" evidence="8">
    <location>
        <begin position="47"/>
        <end position="132"/>
    </location>
</feature>
<reference evidence="9" key="5">
    <citation type="journal article" date="2021" name="G3 (Bethesda)">
        <title>Aegilops tauschii genome assembly Aet v5.0 features greater sequence contiguity and improved annotation.</title>
        <authorList>
            <person name="Wang L."/>
            <person name="Zhu T."/>
            <person name="Rodriguez J.C."/>
            <person name="Deal K.R."/>
            <person name="Dubcovsky J."/>
            <person name="McGuire P.E."/>
            <person name="Lux T."/>
            <person name="Spannagl M."/>
            <person name="Mayer K.F.X."/>
            <person name="Baldrich P."/>
            <person name="Meyers B.C."/>
            <person name="Huo N."/>
            <person name="Gu Y.Q."/>
            <person name="Zhou H."/>
            <person name="Devos K.M."/>
            <person name="Bennetzen J.L."/>
            <person name="Unver T."/>
            <person name="Budak H."/>
            <person name="Gulick P.J."/>
            <person name="Galiba G."/>
            <person name="Kalapos B."/>
            <person name="Nelson D.R."/>
            <person name="Li P."/>
            <person name="You F.M."/>
            <person name="Luo M.C."/>
            <person name="Dvorak J."/>
        </authorList>
    </citation>
    <scope>NUCLEOTIDE SEQUENCE [LARGE SCALE GENOMIC DNA]</scope>
    <source>
        <strain evidence="9">cv. AL8/78</strain>
    </source>
</reference>
<dbReference type="InterPro" id="IPR024767">
    <property type="entry name" value="PRP38_C"/>
</dbReference>
<dbReference type="GO" id="GO:0005681">
    <property type="term" value="C:spliceosomal complex"/>
    <property type="evidence" value="ECO:0007669"/>
    <property type="project" value="UniProtKB-KW"/>
</dbReference>
<dbReference type="PANTHER" id="PTHR23142">
    <property type="entry name" value="PRE-MRNA-SPLICING FACTOR 38A-RELATED"/>
    <property type="match status" value="1"/>
</dbReference>
<name>A0A452Y4W6_AEGTS</name>
<comment type="similarity">
    <text evidence="2">Belongs to the PRP38 family.</text>
</comment>
<dbReference type="Gramene" id="AET1Gv20292600.13">
    <property type="protein sequence ID" value="AET1Gv20292600.13"/>
    <property type="gene ID" value="AET1Gv20292600"/>
</dbReference>
<sequence>MTTMGVYVRDLILGQYYFDSILPRVPVPVVRQVTTNLEKMKLPTKLSGVTGDSRHGSEDTARRPSSVKASLSVSFGQRAPHRASTRDSSLVRRTVTQDDHRRSSSPFRRSVSREGPYNDRQRSTVWPYNDRSSHDREGPGIQKKEGITEASVTTVDTDAPAHVIGAEAGVVAGAGAGVGARMSIDLVHLGIQAKRRLLLPRVT</sequence>
<organism evidence="9 10">
    <name type="scientific">Aegilops tauschii subsp. strangulata</name>
    <name type="common">Goatgrass</name>
    <dbReference type="NCBI Taxonomy" id="200361"/>
    <lineage>
        <taxon>Eukaryota</taxon>
        <taxon>Viridiplantae</taxon>
        <taxon>Streptophyta</taxon>
        <taxon>Embryophyta</taxon>
        <taxon>Tracheophyta</taxon>
        <taxon>Spermatophyta</taxon>
        <taxon>Magnoliopsida</taxon>
        <taxon>Liliopsida</taxon>
        <taxon>Poales</taxon>
        <taxon>Poaceae</taxon>
        <taxon>BOP clade</taxon>
        <taxon>Pooideae</taxon>
        <taxon>Triticodae</taxon>
        <taxon>Triticeae</taxon>
        <taxon>Triticinae</taxon>
        <taxon>Aegilops</taxon>
    </lineage>
</organism>
<evidence type="ECO:0000256" key="3">
    <source>
        <dbReference type="ARBA" id="ARBA00022664"/>
    </source>
</evidence>
<dbReference type="Pfam" id="PF12871">
    <property type="entry name" value="PRP38_assoc"/>
    <property type="match status" value="1"/>
</dbReference>
<dbReference type="AlphaFoldDB" id="A0A452Y4W6"/>
<protein>
    <recommendedName>
        <fullName evidence="8">Pre-mRNA-splicing factor 38 C-terminal domain-containing protein</fullName>
    </recommendedName>
</protein>
<reference evidence="9" key="3">
    <citation type="journal article" date="2017" name="Nature">
        <title>Genome sequence of the progenitor of the wheat D genome Aegilops tauschii.</title>
        <authorList>
            <person name="Luo M.C."/>
            <person name="Gu Y.Q."/>
            <person name="Puiu D."/>
            <person name="Wang H."/>
            <person name="Twardziok S.O."/>
            <person name="Deal K.R."/>
            <person name="Huo N."/>
            <person name="Zhu T."/>
            <person name="Wang L."/>
            <person name="Wang Y."/>
            <person name="McGuire P.E."/>
            <person name="Liu S."/>
            <person name="Long H."/>
            <person name="Ramasamy R.K."/>
            <person name="Rodriguez J.C."/>
            <person name="Van S.L."/>
            <person name="Yuan L."/>
            <person name="Wang Z."/>
            <person name="Xia Z."/>
            <person name="Xiao L."/>
            <person name="Anderson O.D."/>
            <person name="Ouyang S."/>
            <person name="Liang Y."/>
            <person name="Zimin A.V."/>
            <person name="Pertea G."/>
            <person name="Qi P."/>
            <person name="Bennetzen J.L."/>
            <person name="Dai X."/>
            <person name="Dawson M.W."/>
            <person name="Muller H.G."/>
            <person name="Kugler K."/>
            <person name="Rivarola-Duarte L."/>
            <person name="Spannagl M."/>
            <person name="Mayer K.F.X."/>
            <person name="Lu F.H."/>
            <person name="Bevan M.W."/>
            <person name="Leroy P."/>
            <person name="Li P."/>
            <person name="You F.M."/>
            <person name="Sun Q."/>
            <person name="Liu Z."/>
            <person name="Lyons E."/>
            <person name="Wicker T."/>
            <person name="Salzberg S.L."/>
            <person name="Devos K.M."/>
            <person name="Dvorak J."/>
        </authorList>
    </citation>
    <scope>NUCLEOTIDE SEQUENCE [LARGE SCALE GENOMIC DNA]</scope>
    <source>
        <strain evidence="9">cv. AL8/78</strain>
    </source>
</reference>
<dbReference type="Proteomes" id="UP000015105">
    <property type="component" value="Chromosome 1D"/>
</dbReference>
<dbReference type="GO" id="GO:0006397">
    <property type="term" value="P:mRNA processing"/>
    <property type="evidence" value="ECO:0007669"/>
    <property type="project" value="UniProtKB-KW"/>
</dbReference>
<evidence type="ECO:0000259" key="8">
    <source>
        <dbReference type="Pfam" id="PF12871"/>
    </source>
</evidence>
<evidence type="ECO:0000256" key="1">
    <source>
        <dbReference type="ARBA" id="ARBA00004123"/>
    </source>
</evidence>
<keyword evidence="3" id="KW-0507">mRNA processing</keyword>
<evidence type="ECO:0000256" key="2">
    <source>
        <dbReference type="ARBA" id="ARBA00006164"/>
    </source>
</evidence>
<reference evidence="10" key="2">
    <citation type="journal article" date="2017" name="Nat. Plants">
        <title>The Aegilops tauschii genome reveals multiple impacts of transposons.</title>
        <authorList>
            <person name="Zhao G."/>
            <person name="Zou C."/>
            <person name="Li K."/>
            <person name="Wang K."/>
            <person name="Li T."/>
            <person name="Gao L."/>
            <person name="Zhang X."/>
            <person name="Wang H."/>
            <person name="Yang Z."/>
            <person name="Liu X."/>
            <person name="Jiang W."/>
            <person name="Mao L."/>
            <person name="Kong X."/>
            <person name="Jiao Y."/>
            <person name="Jia J."/>
        </authorList>
    </citation>
    <scope>NUCLEOTIDE SEQUENCE [LARGE SCALE GENOMIC DNA]</scope>
    <source>
        <strain evidence="10">cv. AL8/78</strain>
    </source>
</reference>
<dbReference type="EnsemblPlants" id="AET1Gv20292600.10">
    <property type="protein sequence ID" value="AET1Gv20292600.10"/>
    <property type="gene ID" value="AET1Gv20292600"/>
</dbReference>